<dbReference type="Proteomes" id="UP001362999">
    <property type="component" value="Unassembled WGS sequence"/>
</dbReference>
<dbReference type="Gene3D" id="3.90.640.10">
    <property type="entry name" value="Actin, Chain A, domain 4"/>
    <property type="match status" value="1"/>
</dbReference>
<evidence type="ECO:0000256" key="1">
    <source>
        <dbReference type="RuleBase" id="RU000487"/>
    </source>
</evidence>
<name>A0AAW0ABK4_9AGAR</name>
<dbReference type="SMART" id="SM00268">
    <property type="entry name" value="ACTIN"/>
    <property type="match status" value="1"/>
</dbReference>
<keyword evidence="4" id="KW-1185">Reference proteome</keyword>
<protein>
    <submittedName>
        <fullName evidence="3">Actin-domain-containing protein</fullName>
    </submittedName>
</protein>
<accession>A0AAW0ABK4</accession>
<comment type="caution">
    <text evidence="3">The sequence shown here is derived from an EMBL/GenBank/DDBJ whole genome shotgun (WGS) entry which is preliminary data.</text>
</comment>
<dbReference type="FunFam" id="3.30.420.40:FF:000050">
    <property type="entry name" value="Actin, alpha skeletal muscle"/>
    <property type="match status" value="1"/>
</dbReference>
<keyword evidence="2" id="KW-1133">Transmembrane helix</keyword>
<dbReference type="InterPro" id="IPR043129">
    <property type="entry name" value="ATPase_NBD"/>
</dbReference>
<dbReference type="AlphaFoldDB" id="A0AAW0ABK4"/>
<reference evidence="3 4" key="1">
    <citation type="journal article" date="2024" name="J Genomics">
        <title>Draft genome sequencing and assembly of Favolaschia claudopus CIRM-BRFM 2984 isolated from oak limbs.</title>
        <authorList>
            <person name="Navarro D."/>
            <person name="Drula E."/>
            <person name="Chaduli D."/>
            <person name="Cazenave R."/>
            <person name="Ahrendt S."/>
            <person name="Wang J."/>
            <person name="Lipzen A."/>
            <person name="Daum C."/>
            <person name="Barry K."/>
            <person name="Grigoriev I.V."/>
            <person name="Favel A."/>
            <person name="Rosso M.N."/>
            <person name="Martin F."/>
        </authorList>
    </citation>
    <scope>NUCLEOTIDE SEQUENCE [LARGE SCALE GENOMIC DNA]</scope>
    <source>
        <strain evidence="3 4">CIRM-BRFM 2984</strain>
    </source>
</reference>
<gene>
    <name evidence="3" type="ORF">R3P38DRAFT_3282563</name>
</gene>
<keyword evidence="2" id="KW-0472">Membrane</keyword>
<comment type="similarity">
    <text evidence="1">Belongs to the actin family.</text>
</comment>
<sequence>MAEDELAAIVCTGFVLAVALLVSMNLFFVKVIENGTGMTKAGFAGMVIHIDLCPQNFQNLPPHKAMTHLGLSFLVGHSLQAVIGEGSGLESQSSYVGQRSSPIQAWSLALNYPIEGGIITNWDDMEKIWQFAIYNELHTSPEQHAVLLTESPLNPAAKREKMASIMFETFNVPAFYVQMPAVLSLYYGKPTGLVIDSGHGASYAVPIYQDLRCGTLSCLWISLGGISPNASSEISMSEDLTIASPAEYEIVREIKEKRCYVALNYEQEIRNVDTSTALETSFELPDGRILDRGAERFRAPETLFQPSVCHFEGSGIHEIAYSSIARCDPDMHRSLYSHVSLSGGNTMFPGFAERLKKELKSLAPANFEVRVVAHADRRYAAWIGGSILGSLSTFDNLSISRQEYDEFGPAIVHRMSMTAKGYNLRIAFSFEIEHCYLTIFHIASCFMSVVNRTSSVANLWAFGQGEECQVDLFSNPSSVLRMVDISPRISSSVGFPLLALEASRNKSPVCRFDSDSFEYRPMSHLGGDE</sequence>
<dbReference type="Pfam" id="PF00022">
    <property type="entry name" value="Actin"/>
    <property type="match status" value="2"/>
</dbReference>
<dbReference type="PANTHER" id="PTHR11937">
    <property type="entry name" value="ACTIN"/>
    <property type="match status" value="1"/>
</dbReference>
<evidence type="ECO:0000256" key="2">
    <source>
        <dbReference type="SAM" id="Phobius"/>
    </source>
</evidence>
<proteinExistence type="inferred from homology"/>
<dbReference type="Gene3D" id="3.30.420.40">
    <property type="match status" value="2"/>
</dbReference>
<evidence type="ECO:0000313" key="4">
    <source>
        <dbReference type="Proteomes" id="UP001362999"/>
    </source>
</evidence>
<dbReference type="SUPFAM" id="SSF53067">
    <property type="entry name" value="Actin-like ATPase domain"/>
    <property type="match status" value="2"/>
</dbReference>
<keyword evidence="2" id="KW-0812">Transmembrane</keyword>
<dbReference type="PRINTS" id="PR00190">
    <property type="entry name" value="ACTIN"/>
</dbReference>
<feature type="transmembrane region" description="Helical" evidence="2">
    <location>
        <begin position="6"/>
        <end position="28"/>
    </location>
</feature>
<dbReference type="InterPro" id="IPR004000">
    <property type="entry name" value="Actin"/>
</dbReference>
<dbReference type="FunFam" id="3.30.420.40:FF:000058">
    <property type="entry name" value="Putative actin-related protein 5"/>
    <property type="match status" value="1"/>
</dbReference>
<organism evidence="3 4">
    <name type="scientific">Favolaschia claudopus</name>
    <dbReference type="NCBI Taxonomy" id="2862362"/>
    <lineage>
        <taxon>Eukaryota</taxon>
        <taxon>Fungi</taxon>
        <taxon>Dikarya</taxon>
        <taxon>Basidiomycota</taxon>
        <taxon>Agaricomycotina</taxon>
        <taxon>Agaricomycetes</taxon>
        <taxon>Agaricomycetidae</taxon>
        <taxon>Agaricales</taxon>
        <taxon>Marasmiineae</taxon>
        <taxon>Mycenaceae</taxon>
        <taxon>Favolaschia</taxon>
    </lineage>
</organism>
<evidence type="ECO:0000313" key="3">
    <source>
        <dbReference type="EMBL" id="KAK7006204.1"/>
    </source>
</evidence>
<dbReference type="EMBL" id="JAWWNJ010000076">
    <property type="protein sequence ID" value="KAK7006204.1"/>
    <property type="molecule type" value="Genomic_DNA"/>
</dbReference>